<evidence type="ECO:0000313" key="2">
    <source>
        <dbReference type="Proteomes" id="UP000287651"/>
    </source>
</evidence>
<dbReference type="Proteomes" id="UP000287651">
    <property type="component" value="Unassembled WGS sequence"/>
</dbReference>
<dbReference type="EMBL" id="AMZH03026702">
    <property type="protein sequence ID" value="RRT34496.1"/>
    <property type="molecule type" value="Genomic_DNA"/>
</dbReference>
<protein>
    <submittedName>
        <fullName evidence="1">Uncharacterized protein</fullName>
    </submittedName>
</protein>
<proteinExistence type="predicted"/>
<evidence type="ECO:0000313" key="1">
    <source>
        <dbReference type="EMBL" id="RRT34496.1"/>
    </source>
</evidence>
<comment type="caution">
    <text evidence="1">The sequence shown here is derived from an EMBL/GenBank/DDBJ whole genome shotgun (WGS) entry which is preliminary data.</text>
</comment>
<dbReference type="AlphaFoldDB" id="A0A426X4U2"/>
<sequence>MKLQPDDGPRYSLVIGPSSDDAVGSRRKFARRFVEGIGKLTGNVKGDCREKDRRTCRKIARGCWSMWEIQATTSRCQWVNGPDGG</sequence>
<gene>
    <name evidence="1" type="ORF">B296_00008703</name>
</gene>
<name>A0A426X4U2_ENSVE</name>
<reference evidence="1 2" key="1">
    <citation type="journal article" date="2014" name="Agronomy (Basel)">
        <title>A Draft Genome Sequence for Ensete ventricosum, the Drought-Tolerant Tree Against Hunger.</title>
        <authorList>
            <person name="Harrison J."/>
            <person name="Moore K.A."/>
            <person name="Paszkiewicz K."/>
            <person name="Jones T."/>
            <person name="Grant M."/>
            <person name="Ambacheew D."/>
            <person name="Muzemil S."/>
            <person name="Studholme D.J."/>
        </authorList>
    </citation>
    <scope>NUCLEOTIDE SEQUENCE [LARGE SCALE GENOMIC DNA]</scope>
</reference>
<organism evidence="1 2">
    <name type="scientific">Ensete ventricosum</name>
    <name type="common">Abyssinian banana</name>
    <name type="synonym">Musa ensete</name>
    <dbReference type="NCBI Taxonomy" id="4639"/>
    <lineage>
        <taxon>Eukaryota</taxon>
        <taxon>Viridiplantae</taxon>
        <taxon>Streptophyta</taxon>
        <taxon>Embryophyta</taxon>
        <taxon>Tracheophyta</taxon>
        <taxon>Spermatophyta</taxon>
        <taxon>Magnoliopsida</taxon>
        <taxon>Liliopsida</taxon>
        <taxon>Zingiberales</taxon>
        <taxon>Musaceae</taxon>
        <taxon>Ensete</taxon>
    </lineage>
</organism>
<accession>A0A426X4U2</accession>